<dbReference type="InterPro" id="IPR011032">
    <property type="entry name" value="GroES-like_sf"/>
</dbReference>
<dbReference type="PANTHER" id="PTHR11695:SF294">
    <property type="entry name" value="RETICULON-4-INTERACTING PROTEIN 1, MITOCHONDRIAL"/>
    <property type="match status" value="1"/>
</dbReference>
<dbReference type="Proteomes" id="UP001549921">
    <property type="component" value="Unassembled WGS sequence"/>
</dbReference>
<feature type="domain" description="Enoyl reductase (ER)" evidence="1">
    <location>
        <begin position="27"/>
        <end position="367"/>
    </location>
</feature>
<dbReference type="Pfam" id="PF08240">
    <property type="entry name" value="ADH_N"/>
    <property type="match status" value="1"/>
</dbReference>
<organism evidence="2 3">
    <name type="scientific">Loxostege sticticalis</name>
    <name type="common">Beet webworm moth</name>
    <dbReference type="NCBI Taxonomy" id="481309"/>
    <lineage>
        <taxon>Eukaryota</taxon>
        <taxon>Metazoa</taxon>
        <taxon>Ecdysozoa</taxon>
        <taxon>Arthropoda</taxon>
        <taxon>Hexapoda</taxon>
        <taxon>Insecta</taxon>
        <taxon>Pterygota</taxon>
        <taxon>Neoptera</taxon>
        <taxon>Endopterygota</taxon>
        <taxon>Lepidoptera</taxon>
        <taxon>Glossata</taxon>
        <taxon>Ditrysia</taxon>
        <taxon>Pyraloidea</taxon>
        <taxon>Crambidae</taxon>
        <taxon>Pyraustinae</taxon>
        <taxon>Loxostege</taxon>
    </lineage>
</organism>
<dbReference type="InterPro" id="IPR013154">
    <property type="entry name" value="ADH-like_N"/>
</dbReference>
<dbReference type="InterPro" id="IPR050700">
    <property type="entry name" value="YIM1/Zinc_Alcohol_DH_Fams"/>
</dbReference>
<dbReference type="InterPro" id="IPR036291">
    <property type="entry name" value="NAD(P)-bd_dom_sf"/>
</dbReference>
<dbReference type="SUPFAM" id="SSF51735">
    <property type="entry name" value="NAD(P)-binding Rossmann-fold domains"/>
    <property type="match status" value="1"/>
</dbReference>
<gene>
    <name evidence="2" type="ORF">ABMA28_004859</name>
</gene>
<dbReference type="AlphaFoldDB" id="A0ABD0SSR4"/>
<proteinExistence type="predicted"/>
<comment type="caution">
    <text evidence="2">The sequence shown here is derived from an EMBL/GenBank/DDBJ whole genome shotgun (WGS) entry which is preliminary data.</text>
</comment>
<dbReference type="SUPFAM" id="SSF50129">
    <property type="entry name" value="GroES-like"/>
    <property type="match status" value="1"/>
</dbReference>
<dbReference type="Pfam" id="PF13602">
    <property type="entry name" value="ADH_zinc_N_2"/>
    <property type="match status" value="1"/>
</dbReference>
<protein>
    <recommendedName>
        <fullName evidence="1">Enoyl reductase (ER) domain-containing protein</fullName>
    </recommendedName>
</protein>
<dbReference type="InterPro" id="IPR020843">
    <property type="entry name" value="ER"/>
</dbReference>
<sequence>MAARSKPLSSLRGAGRMAAWRAHAYGSGLAELQLEAARVPPLRAPDDVLVRVAAASINPLDVAMLGGYGSRLLNVLRGLEGAEGVEFPLVGGRDFVGTVARCGPAARVREGQRVWGVVPPHRPGSHADYVLVRDRWVGQAPEALDDASAGGALYAALTASAALRVAGLRGGARGARVLLLGLGGVGHAALQLLVADGARVTVGCAGEQGAHALALGAAAALDRHAPDYDAQLEDGGPYDVILDCAGLGGAEAGARRWQFARYVTLTTPLLRETDERGVVAGTAVATATLLAHSAAAARVSRAASTGVCPPHVRWAYFTPSEDEIEALRKLAEKGKFVVQVERVFPWWEARAALQRAAAGSARGKLLLDFTQQHHD</sequence>
<name>A0ABD0SSR4_LOXSC</name>
<dbReference type="Gene3D" id="3.90.180.10">
    <property type="entry name" value="Medium-chain alcohol dehydrogenases, catalytic domain"/>
    <property type="match status" value="1"/>
</dbReference>
<dbReference type="SMART" id="SM00829">
    <property type="entry name" value="PKS_ER"/>
    <property type="match status" value="1"/>
</dbReference>
<reference evidence="2 3" key="1">
    <citation type="submission" date="2024-06" db="EMBL/GenBank/DDBJ databases">
        <title>A chromosome-level genome assembly of beet webworm, Loxostege sticticalis.</title>
        <authorList>
            <person name="Zhang Y."/>
        </authorList>
    </citation>
    <scope>NUCLEOTIDE SEQUENCE [LARGE SCALE GENOMIC DNA]</scope>
    <source>
        <strain evidence="2">AQ028</strain>
        <tissue evidence="2">Male pupae</tissue>
    </source>
</reference>
<evidence type="ECO:0000313" key="3">
    <source>
        <dbReference type="Proteomes" id="UP001549921"/>
    </source>
</evidence>
<dbReference type="PANTHER" id="PTHR11695">
    <property type="entry name" value="ALCOHOL DEHYDROGENASE RELATED"/>
    <property type="match status" value="1"/>
</dbReference>
<evidence type="ECO:0000313" key="2">
    <source>
        <dbReference type="EMBL" id="KAL0822866.1"/>
    </source>
</evidence>
<evidence type="ECO:0000259" key="1">
    <source>
        <dbReference type="SMART" id="SM00829"/>
    </source>
</evidence>
<dbReference type="Gene3D" id="3.40.50.720">
    <property type="entry name" value="NAD(P)-binding Rossmann-like Domain"/>
    <property type="match status" value="1"/>
</dbReference>
<dbReference type="EMBL" id="JBEDNZ010000016">
    <property type="protein sequence ID" value="KAL0822866.1"/>
    <property type="molecule type" value="Genomic_DNA"/>
</dbReference>
<accession>A0ABD0SSR4</accession>